<accession>A0A9P6CJD8</accession>
<name>A0A9P6CJD8_9AGAR</name>
<comment type="caution">
    <text evidence="1">The sequence shown here is derived from an EMBL/GenBank/DDBJ whole genome shotgun (WGS) entry which is preliminary data.</text>
</comment>
<sequence>MAQNNQLCRRSSRYTGADFNLYGLDPHGQKAHLAKHMYGPWQPSIVFLTRFSGRSQVAPRFGPPSSEQHAWIPRNFIENEPPWYYGRPSLSYLPPPLEFDLIAFDRLLSRPRSSIDDAGDVVQPLTLIVHGVWSLPVLYKFGYNTHQFHISTSISWPEFRRVASTYLRLQDTSGRLGYRINWNRGLEELHALQNSMDWRKTMSIIRQAAQNGIGGELVVLNLDAVPGLSSQTPEIETHAFDYPGLDEILQRLDSQVDAVGGCGLPYIDDRGIQGLRVAGMVNADDFTMLSPVDMSIISRIVPEKISVLYRFVEKIIEQVHEVKKEDIESLRCIRQEWNNLQNT</sequence>
<keyword evidence="2" id="KW-1185">Reference proteome</keyword>
<gene>
    <name evidence="1" type="ORF">BDZ94DRAFT_1354740</name>
</gene>
<protein>
    <submittedName>
        <fullName evidence="1">Uncharacterized protein</fullName>
    </submittedName>
</protein>
<dbReference type="EMBL" id="MU150255">
    <property type="protein sequence ID" value="KAF9464230.1"/>
    <property type="molecule type" value="Genomic_DNA"/>
</dbReference>
<reference evidence="1" key="1">
    <citation type="submission" date="2020-11" db="EMBL/GenBank/DDBJ databases">
        <authorList>
            <consortium name="DOE Joint Genome Institute"/>
            <person name="Ahrendt S."/>
            <person name="Riley R."/>
            <person name="Andreopoulos W."/>
            <person name="Labutti K."/>
            <person name="Pangilinan J."/>
            <person name="Ruiz-Duenas F.J."/>
            <person name="Barrasa J.M."/>
            <person name="Sanchez-Garcia M."/>
            <person name="Camarero S."/>
            <person name="Miyauchi S."/>
            <person name="Serrano A."/>
            <person name="Linde D."/>
            <person name="Babiker R."/>
            <person name="Drula E."/>
            <person name="Ayuso-Fernandez I."/>
            <person name="Pacheco R."/>
            <person name="Padilla G."/>
            <person name="Ferreira P."/>
            <person name="Barriuso J."/>
            <person name="Kellner H."/>
            <person name="Castanera R."/>
            <person name="Alfaro M."/>
            <person name="Ramirez L."/>
            <person name="Pisabarro A.G."/>
            <person name="Kuo A."/>
            <person name="Tritt A."/>
            <person name="Lipzen A."/>
            <person name="He G."/>
            <person name="Yan M."/>
            <person name="Ng V."/>
            <person name="Cullen D."/>
            <person name="Martin F."/>
            <person name="Rosso M.-N."/>
            <person name="Henrissat B."/>
            <person name="Hibbett D."/>
            <person name="Martinez A.T."/>
            <person name="Grigoriev I.V."/>
        </authorList>
    </citation>
    <scope>NUCLEOTIDE SEQUENCE</scope>
    <source>
        <strain evidence="1">CBS 247.69</strain>
    </source>
</reference>
<evidence type="ECO:0000313" key="1">
    <source>
        <dbReference type="EMBL" id="KAF9464230.1"/>
    </source>
</evidence>
<dbReference type="Proteomes" id="UP000807353">
    <property type="component" value="Unassembled WGS sequence"/>
</dbReference>
<proteinExistence type="predicted"/>
<evidence type="ECO:0000313" key="2">
    <source>
        <dbReference type="Proteomes" id="UP000807353"/>
    </source>
</evidence>
<dbReference type="AlphaFoldDB" id="A0A9P6CJD8"/>
<organism evidence="1 2">
    <name type="scientific">Collybia nuda</name>
    <dbReference type="NCBI Taxonomy" id="64659"/>
    <lineage>
        <taxon>Eukaryota</taxon>
        <taxon>Fungi</taxon>
        <taxon>Dikarya</taxon>
        <taxon>Basidiomycota</taxon>
        <taxon>Agaricomycotina</taxon>
        <taxon>Agaricomycetes</taxon>
        <taxon>Agaricomycetidae</taxon>
        <taxon>Agaricales</taxon>
        <taxon>Tricholomatineae</taxon>
        <taxon>Clitocybaceae</taxon>
        <taxon>Collybia</taxon>
    </lineage>
</organism>